<feature type="compositionally biased region" description="Polar residues" evidence="5">
    <location>
        <begin position="88"/>
        <end position="103"/>
    </location>
</feature>
<feature type="region of interest" description="Disordered" evidence="5">
    <location>
        <begin position="169"/>
        <end position="189"/>
    </location>
</feature>
<dbReference type="SUPFAM" id="SSF48371">
    <property type="entry name" value="ARM repeat"/>
    <property type="match status" value="1"/>
</dbReference>
<evidence type="ECO:0000259" key="6">
    <source>
        <dbReference type="Pfam" id="PF10075"/>
    </source>
</evidence>
<keyword evidence="3 4" id="KW-0648">Protein biosynthesis</keyword>
<organism evidence="7 8">
    <name type="scientific">Mortierella alpina</name>
    <name type="common">Oleaginous fungus</name>
    <name type="synonym">Mortierella renispora</name>
    <dbReference type="NCBI Taxonomy" id="64518"/>
    <lineage>
        <taxon>Eukaryota</taxon>
        <taxon>Fungi</taxon>
        <taxon>Fungi incertae sedis</taxon>
        <taxon>Mucoromycota</taxon>
        <taxon>Mortierellomycotina</taxon>
        <taxon>Mortierellomycetes</taxon>
        <taxon>Mortierellales</taxon>
        <taxon>Mortierellaceae</taxon>
        <taxon>Mortierella</taxon>
    </lineage>
</organism>
<protein>
    <recommendedName>
        <fullName evidence="4">Eukaryotic translation initiation factor 3 subunit K</fullName>
        <shortName evidence="4">eIF3k</shortName>
    </recommendedName>
    <alternativeName>
        <fullName evidence="4">eIF-3 p25</fullName>
    </alternativeName>
</protein>
<dbReference type="EMBL" id="JAAAHY010000044">
    <property type="protein sequence ID" value="KAF9968005.1"/>
    <property type="molecule type" value="Genomic_DNA"/>
</dbReference>
<evidence type="ECO:0000256" key="1">
    <source>
        <dbReference type="ARBA" id="ARBA00022490"/>
    </source>
</evidence>
<dbReference type="Gene3D" id="1.25.40.250">
    <property type="entry name" value="ARM repeat, domain 1"/>
    <property type="match status" value="1"/>
</dbReference>
<dbReference type="InterPro" id="IPR016024">
    <property type="entry name" value="ARM-type_fold"/>
</dbReference>
<keyword evidence="2 4" id="KW-0396">Initiation factor</keyword>
<dbReference type="InterPro" id="IPR036390">
    <property type="entry name" value="WH_DNA-bd_sf"/>
</dbReference>
<dbReference type="InterPro" id="IPR016020">
    <property type="entry name" value="Transl_init_fac_sub12_N_euk"/>
</dbReference>
<accession>A0A9P6M6W4</accession>
<dbReference type="GO" id="GO:0043022">
    <property type="term" value="F:ribosome binding"/>
    <property type="evidence" value="ECO:0007669"/>
    <property type="project" value="InterPro"/>
</dbReference>
<evidence type="ECO:0000256" key="4">
    <source>
        <dbReference type="HAMAP-Rule" id="MF_03010"/>
    </source>
</evidence>
<gene>
    <name evidence="7" type="ORF">BGZ70_007202</name>
</gene>
<dbReference type="Proteomes" id="UP000738359">
    <property type="component" value="Unassembled WGS sequence"/>
</dbReference>
<dbReference type="GO" id="GO:0033290">
    <property type="term" value="C:eukaryotic 48S preinitiation complex"/>
    <property type="evidence" value="ECO:0007669"/>
    <property type="project" value="UniProtKB-UniRule"/>
</dbReference>
<dbReference type="GO" id="GO:0005852">
    <property type="term" value="C:eukaryotic translation initiation factor 3 complex"/>
    <property type="evidence" value="ECO:0007669"/>
    <property type="project" value="UniProtKB-UniRule"/>
</dbReference>
<comment type="subcellular location">
    <subcellularLocation>
        <location evidence="4">Cytoplasm</location>
    </subcellularLocation>
</comment>
<comment type="function">
    <text evidence="4">Component of the eukaryotic translation initiation factor 3 (eIF-3) complex, which is involved in protein synthesis of a specialized repertoire of mRNAs and, together with other initiation factors, stimulates binding of mRNA and methionyl-tRNAi to the 40S ribosome. The eIF-3 complex specifically targets and initiates translation of a subset of mRNAs involved in cell proliferation.</text>
</comment>
<proteinExistence type="inferred from homology"/>
<dbReference type="SUPFAM" id="SSF46785">
    <property type="entry name" value="Winged helix' DNA-binding domain"/>
    <property type="match status" value="1"/>
</dbReference>
<dbReference type="Pfam" id="PF10075">
    <property type="entry name" value="CSN8_PSD8_EIF3K"/>
    <property type="match status" value="1"/>
</dbReference>
<evidence type="ECO:0000256" key="3">
    <source>
        <dbReference type="ARBA" id="ARBA00022917"/>
    </source>
</evidence>
<dbReference type="InterPro" id="IPR009374">
    <property type="entry name" value="eIF3k"/>
</dbReference>
<keyword evidence="8" id="KW-1185">Reference proteome</keyword>
<dbReference type="PANTHER" id="PTHR13022">
    <property type="entry name" value="EUKARYOTIC TRANSLATION INITIATION FACTOR 3 SUBUNIT 11"/>
    <property type="match status" value="1"/>
</dbReference>
<reference evidence="7" key="1">
    <citation type="journal article" date="2020" name="Fungal Divers.">
        <title>Resolving the Mortierellaceae phylogeny through synthesis of multi-gene phylogenetics and phylogenomics.</title>
        <authorList>
            <person name="Vandepol N."/>
            <person name="Liber J."/>
            <person name="Desiro A."/>
            <person name="Na H."/>
            <person name="Kennedy M."/>
            <person name="Barry K."/>
            <person name="Grigoriev I.V."/>
            <person name="Miller A.N."/>
            <person name="O'Donnell K."/>
            <person name="Stajich J.E."/>
            <person name="Bonito G."/>
        </authorList>
    </citation>
    <scope>NUCLEOTIDE SEQUENCE</scope>
    <source>
        <strain evidence="7">CK1249</strain>
    </source>
</reference>
<dbReference type="GO" id="GO:0003723">
    <property type="term" value="F:RNA binding"/>
    <property type="evidence" value="ECO:0007669"/>
    <property type="project" value="UniProtKB-UniRule"/>
</dbReference>
<dbReference type="PANTHER" id="PTHR13022:SF0">
    <property type="entry name" value="EUKARYOTIC TRANSLATION INITIATION FACTOR 3 SUBUNIT K"/>
    <property type="match status" value="1"/>
</dbReference>
<name>A0A9P6M6W4_MORAP</name>
<comment type="caution">
    <text evidence="7">The sequence shown here is derived from an EMBL/GenBank/DDBJ whole genome shotgun (WGS) entry which is preliminary data.</text>
</comment>
<sequence>MSDPTLATACDFRHFLSSVEAFYETKNTAPHAMSSAPSDSSLSPHPSDEAGAFIYPGGDTPATPQASAKDMPAGLSQDDVDTFTQTPAQTLARTSSPEANVSFQRHEQDGVQPQTVLRRHDTDPDTAEDRSGDKVIYRYSREFLIHFRSHGVSPSTMGGITAAIQQAAATKSPPKAQTTRVCGESSAPEVTWQPDESFAMESQSRPTFISRSIQARRSTGSATGALSNMARVSTAPADRPEVIQSLIDGVDRYNPDNVSILEEYLATQCSSRKCDAMANLAILKLYQFNPHLTNDQVVNNILVKALTTLPEPDFNLCLYLLNEQVIAEEPVVRLVALQDMIEQARFPEFWKIYEGDDIYKELTAEVLGFEDAMRANIANVVAMTFQLIESASLGANLNLKGEALSEFVKAEGWTEASGVITIPVNKDNEAKATVLTENIKFERKLNLSFAFAIVRVE</sequence>
<dbReference type="Gene3D" id="1.10.10.10">
    <property type="entry name" value="Winged helix-like DNA-binding domain superfamily/Winged helix DNA-binding domain"/>
    <property type="match status" value="1"/>
</dbReference>
<evidence type="ECO:0000313" key="7">
    <source>
        <dbReference type="EMBL" id="KAF9968005.1"/>
    </source>
</evidence>
<feature type="compositionally biased region" description="Low complexity" evidence="5">
    <location>
        <begin position="30"/>
        <end position="45"/>
    </location>
</feature>
<dbReference type="GO" id="GO:0003743">
    <property type="term" value="F:translation initiation factor activity"/>
    <property type="evidence" value="ECO:0007669"/>
    <property type="project" value="UniProtKB-UniRule"/>
</dbReference>
<feature type="region of interest" description="Disordered" evidence="5">
    <location>
        <begin position="88"/>
        <end position="130"/>
    </location>
</feature>
<dbReference type="GO" id="GO:0016282">
    <property type="term" value="C:eukaryotic 43S preinitiation complex"/>
    <property type="evidence" value="ECO:0007669"/>
    <property type="project" value="UniProtKB-UniRule"/>
</dbReference>
<dbReference type="FunFam" id="1.25.40.250:FF:000001">
    <property type="entry name" value="Eukaryotic translation initiation factor 3 subunit K"/>
    <property type="match status" value="1"/>
</dbReference>
<dbReference type="HAMAP" id="MF_03010">
    <property type="entry name" value="eIF3k"/>
    <property type="match status" value="1"/>
</dbReference>
<dbReference type="GO" id="GO:0001732">
    <property type="term" value="P:formation of cytoplasmic translation initiation complex"/>
    <property type="evidence" value="ECO:0007669"/>
    <property type="project" value="UniProtKB-UniRule"/>
</dbReference>
<comment type="similarity">
    <text evidence="4">Belongs to the eIF-3 subunit K family.</text>
</comment>
<dbReference type="AlphaFoldDB" id="A0A9P6M6W4"/>
<keyword evidence="1 4" id="KW-0963">Cytoplasm</keyword>
<evidence type="ECO:0000256" key="5">
    <source>
        <dbReference type="SAM" id="MobiDB-lite"/>
    </source>
</evidence>
<dbReference type="InterPro" id="IPR033464">
    <property type="entry name" value="CSN8_PSD8_EIF3K"/>
</dbReference>
<evidence type="ECO:0000313" key="8">
    <source>
        <dbReference type="Proteomes" id="UP000738359"/>
    </source>
</evidence>
<dbReference type="GO" id="GO:0006446">
    <property type="term" value="P:regulation of translational initiation"/>
    <property type="evidence" value="ECO:0007669"/>
    <property type="project" value="InterPro"/>
</dbReference>
<feature type="compositionally biased region" description="Basic and acidic residues" evidence="5">
    <location>
        <begin position="118"/>
        <end position="130"/>
    </location>
</feature>
<feature type="region of interest" description="Disordered" evidence="5">
    <location>
        <begin position="30"/>
        <end position="73"/>
    </location>
</feature>
<dbReference type="OrthoDB" id="337745at2759"/>
<dbReference type="InterPro" id="IPR036388">
    <property type="entry name" value="WH-like_DNA-bd_sf"/>
</dbReference>
<feature type="domain" description="CSN8/PSMD8/EIF3K" evidence="6">
    <location>
        <begin position="294"/>
        <end position="432"/>
    </location>
</feature>
<evidence type="ECO:0000256" key="2">
    <source>
        <dbReference type="ARBA" id="ARBA00022540"/>
    </source>
</evidence>
<comment type="subunit">
    <text evidence="4">Component of the eukaryotic translation initiation factor 3 (eIF-3) complex.</text>
</comment>